<feature type="signal peptide" evidence="1">
    <location>
        <begin position="1"/>
        <end position="26"/>
    </location>
</feature>
<dbReference type="InterPro" id="IPR007138">
    <property type="entry name" value="ABM_dom"/>
</dbReference>
<name>A0A9W5N086_NEISU</name>
<organism evidence="3 4">
    <name type="scientific">Neisseria subflava NJ9703</name>
    <dbReference type="NCBI Taxonomy" id="546268"/>
    <lineage>
        <taxon>Bacteria</taxon>
        <taxon>Pseudomonadati</taxon>
        <taxon>Pseudomonadota</taxon>
        <taxon>Betaproteobacteria</taxon>
        <taxon>Neisseriales</taxon>
        <taxon>Neisseriaceae</taxon>
        <taxon>Neisseria</taxon>
    </lineage>
</organism>
<sequence>MNIRKKTALIAAAATAFVAVGCTANAKQWQEKCEAFQNSVVLINTFEVPQGKEAEALASWQKARDFLKTQPGYIATRLHQNIDPNGKYHLVNVARWRNMEDFKAATAKMRQALPDNMPEGVAASPGLFKVIENDMPHGFGRYNGKGFGRKFEVCGK</sequence>
<accession>A0A9W5N086</accession>
<dbReference type="Proteomes" id="UP000004621">
    <property type="component" value="Unassembled WGS sequence"/>
</dbReference>
<proteinExistence type="predicted"/>
<dbReference type="Gene3D" id="3.30.70.100">
    <property type="match status" value="1"/>
</dbReference>
<evidence type="ECO:0000313" key="4">
    <source>
        <dbReference type="Proteomes" id="UP000004621"/>
    </source>
</evidence>
<gene>
    <name evidence="3" type="ORF">NEISUBOT_03151</name>
</gene>
<comment type="caution">
    <text evidence="3">The sequence shown here is derived from an EMBL/GenBank/DDBJ whole genome shotgun (WGS) entry which is preliminary data.</text>
</comment>
<dbReference type="SUPFAM" id="SSF54909">
    <property type="entry name" value="Dimeric alpha+beta barrel"/>
    <property type="match status" value="1"/>
</dbReference>
<dbReference type="PROSITE" id="PS51257">
    <property type="entry name" value="PROKAR_LIPOPROTEIN"/>
    <property type="match status" value="1"/>
</dbReference>
<dbReference type="RefSeq" id="WP_004518910.1">
    <property type="nucleotide sequence ID" value="NZ_ACEO02000001.1"/>
</dbReference>
<dbReference type="GO" id="GO:0004497">
    <property type="term" value="F:monooxygenase activity"/>
    <property type="evidence" value="ECO:0007669"/>
    <property type="project" value="UniProtKB-KW"/>
</dbReference>
<keyword evidence="1" id="KW-0732">Signal</keyword>
<keyword evidence="3" id="KW-0503">Monooxygenase</keyword>
<feature type="domain" description="ABM" evidence="2">
    <location>
        <begin position="40"/>
        <end position="106"/>
    </location>
</feature>
<dbReference type="AlphaFoldDB" id="A0A9W5N086"/>
<feature type="chain" id="PRO_5040956763" evidence="1">
    <location>
        <begin position="27"/>
        <end position="156"/>
    </location>
</feature>
<evidence type="ECO:0000313" key="3">
    <source>
        <dbReference type="EMBL" id="EFC53152.1"/>
    </source>
</evidence>
<reference evidence="3 4" key="1">
    <citation type="submission" date="2010-01" db="EMBL/GenBank/DDBJ databases">
        <authorList>
            <person name="Weinstock G."/>
            <person name="Sodergren E."/>
            <person name="Clifton S."/>
            <person name="Fulton L."/>
            <person name="Fulton B."/>
            <person name="Courtney L."/>
            <person name="Fronick C."/>
            <person name="Harrison M."/>
            <person name="Strong C."/>
            <person name="Farmer C."/>
            <person name="Delahaunty K."/>
            <person name="Markovic C."/>
            <person name="Hall O."/>
            <person name="Minx P."/>
            <person name="Tomlinson C."/>
            <person name="Mitreva M."/>
            <person name="Nelson J."/>
            <person name="Hou S."/>
            <person name="Wollam A."/>
            <person name="Pepin K.H."/>
            <person name="Johnson M."/>
            <person name="Bhonagiri V."/>
            <person name="Nash W.E."/>
            <person name="Warren W."/>
            <person name="Chinwalla A."/>
            <person name="Mardis E.R."/>
            <person name="Wilson R.K."/>
        </authorList>
    </citation>
    <scope>NUCLEOTIDE SEQUENCE [LARGE SCALE GENOMIC DNA]</scope>
    <source>
        <strain evidence="3 4">NJ9703</strain>
    </source>
</reference>
<protein>
    <submittedName>
        <fullName evidence="3">Antibiotic biosynthesis monooxygenase</fullName>
    </submittedName>
</protein>
<evidence type="ECO:0000259" key="2">
    <source>
        <dbReference type="Pfam" id="PF03992"/>
    </source>
</evidence>
<dbReference type="Pfam" id="PF03992">
    <property type="entry name" value="ABM"/>
    <property type="match status" value="1"/>
</dbReference>
<dbReference type="InterPro" id="IPR011008">
    <property type="entry name" value="Dimeric_a/b-barrel"/>
</dbReference>
<dbReference type="EMBL" id="ACEO02000001">
    <property type="protein sequence ID" value="EFC53152.1"/>
    <property type="molecule type" value="Genomic_DNA"/>
</dbReference>
<keyword evidence="3" id="KW-0560">Oxidoreductase</keyword>
<evidence type="ECO:0000256" key="1">
    <source>
        <dbReference type="SAM" id="SignalP"/>
    </source>
</evidence>